<dbReference type="Pfam" id="PF13568">
    <property type="entry name" value="OMP_b-brl_2"/>
    <property type="match status" value="1"/>
</dbReference>
<sequence>MLRRIFLFTSFMMFGLQLTHGQILISLLLGDKLNSGKVEFGLDGGLALSNISGIDDTQSNSSLHLGFYFDIKTKGNMLIHTGVIVKSQMGARNIAYNLDDPELDPLFMESTAKRELNYFSVPVYIKYKIYNQFFIEAGPQIGLLYRAKDKFETQTGSGKALTMQNDVKEQYTLFDMGLAGGVGYKLMKGTGINLGVRYYHGLLNIAKKGIPAQHNRTFYIYAGIPIGAGKKNEIN</sequence>
<dbReference type="RefSeq" id="WP_038268504.1">
    <property type="nucleotide sequence ID" value="NZ_AYXY01000026.1"/>
</dbReference>
<protein>
    <recommendedName>
        <fullName evidence="1">Outer membrane protein beta-barrel domain-containing protein</fullName>
    </recommendedName>
</protein>
<proteinExistence type="predicted"/>
<dbReference type="InterPro" id="IPR025665">
    <property type="entry name" value="Beta-barrel_OMP_2"/>
</dbReference>
<keyword evidence="3" id="KW-1185">Reference proteome</keyword>
<reference evidence="2 3" key="2">
    <citation type="journal article" date="2016" name="Genome Announc.">
        <title>Draft Genome Sequence of Zhouia amylolytica AD3, Isolated from Tidal Flat Sediment.</title>
        <authorList>
            <person name="Jia B."/>
            <person name="Jin H.M."/>
            <person name="Lee H.J."/>
            <person name="Jeon C.O."/>
        </authorList>
    </citation>
    <scope>NUCLEOTIDE SEQUENCE [LARGE SCALE GENOMIC DNA]</scope>
    <source>
        <strain evidence="2 3">AD3</strain>
    </source>
</reference>
<dbReference type="eggNOG" id="COG3637">
    <property type="taxonomic scope" value="Bacteria"/>
</dbReference>
<dbReference type="Proteomes" id="UP000018850">
    <property type="component" value="Unassembled WGS sequence"/>
</dbReference>
<dbReference type="EMBL" id="AYXY01000026">
    <property type="protein sequence ID" value="ETN94196.1"/>
    <property type="molecule type" value="Genomic_DNA"/>
</dbReference>
<name>W2UL79_9FLAO</name>
<reference evidence="3" key="1">
    <citation type="submission" date="2013-11" db="EMBL/GenBank/DDBJ databases">
        <title>Draft genome sequence from a member of Zhouia, isolated tidal flat.</title>
        <authorList>
            <person name="Jin H."/>
            <person name="Jeon C.O."/>
        </authorList>
    </citation>
    <scope>NUCLEOTIDE SEQUENCE [LARGE SCALE GENOMIC DNA]</scope>
    <source>
        <strain evidence="3">AD3</strain>
    </source>
</reference>
<evidence type="ECO:0000259" key="1">
    <source>
        <dbReference type="Pfam" id="PF13568"/>
    </source>
</evidence>
<organism evidence="2 3">
    <name type="scientific">Zhouia amylolytica AD3</name>
    <dbReference type="NCBI Taxonomy" id="1286632"/>
    <lineage>
        <taxon>Bacteria</taxon>
        <taxon>Pseudomonadati</taxon>
        <taxon>Bacteroidota</taxon>
        <taxon>Flavobacteriia</taxon>
        <taxon>Flavobacteriales</taxon>
        <taxon>Flavobacteriaceae</taxon>
        <taxon>Zhouia</taxon>
    </lineage>
</organism>
<dbReference type="PATRIC" id="fig|1286632.3.peg.2995"/>
<accession>W2UL79</accession>
<comment type="caution">
    <text evidence="2">The sequence shown here is derived from an EMBL/GenBank/DDBJ whole genome shotgun (WGS) entry which is preliminary data.</text>
</comment>
<evidence type="ECO:0000313" key="2">
    <source>
        <dbReference type="EMBL" id="ETN94196.1"/>
    </source>
</evidence>
<gene>
    <name evidence="2" type="ORF">P278_30000</name>
</gene>
<dbReference type="AlphaFoldDB" id="W2UL79"/>
<feature type="domain" description="Outer membrane protein beta-barrel" evidence="1">
    <location>
        <begin position="36"/>
        <end position="205"/>
    </location>
</feature>
<evidence type="ECO:0000313" key="3">
    <source>
        <dbReference type="Proteomes" id="UP000018850"/>
    </source>
</evidence>